<organism evidence="8">
    <name type="scientific">freshwater metagenome</name>
    <dbReference type="NCBI Taxonomy" id="449393"/>
    <lineage>
        <taxon>unclassified sequences</taxon>
        <taxon>metagenomes</taxon>
        <taxon>ecological metagenomes</taxon>
    </lineage>
</organism>
<dbReference type="CDD" id="cd03114">
    <property type="entry name" value="MMAA-like"/>
    <property type="match status" value="1"/>
</dbReference>
<sequence>MTPYATELAAGIRRGHPRSVARAISLVERRDPSVDLIIRQIGGATLPAHVVGITGAPGAGKSTTVSALTSAFREIGWRVGVLAVDPSSPFTGGALLGDRIRMRDHALDPEVFIRSMASQGHLGGLSAAVPQALRILEGAGCRVVLIETVGVGQSEVEVSGVADTTVVVLTPGMGDGIQASKAGVLEIGDIFAVNKSDVDGASTTVRDIQRMIALDPTVAAATWRRPVVRTRADTGDTGSLVQALTDRWEWLQTYDALTIKRVARTALELEARVLDSVREDLRAVDGEHALDALAAAVTRGELDPAAAASLLRQRLSG</sequence>
<dbReference type="InterPro" id="IPR005129">
    <property type="entry name" value="GTPase_ArgK"/>
</dbReference>
<dbReference type="NCBIfam" id="TIGR00750">
    <property type="entry name" value="lao"/>
    <property type="match status" value="1"/>
</dbReference>
<evidence type="ECO:0000256" key="1">
    <source>
        <dbReference type="ARBA" id="ARBA00009625"/>
    </source>
</evidence>
<accession>A0A6J7RS81</accession>
<keyword evidence="2" id="KW-0547">Nucleotide-binding</keyword>
<gene>
    <name evidence="7" type="ORF">UFOPK3752_02288</name>
    <name evidence="8" type="ORF">UFOPK4150_01051</name>
</gene>
<dbReference type="InterPro" id="IPR027417">
    <property type="entry name" value="P-loop_NTPase"/>
</dbReference>
<dbReference type="Pfam" id="PF03308">
    <property type="entry name" value="MeaB"/>
    <property type="match status" value="1"/>
</dbReference>
<protein>
    <submittedName>
        <fullName evidence="8">Unannotated protein</fullName>
    </submittedName>
</protein>
<dbReference type="InterPro" id="IPR003593">
    <property type="entry name" value="AAA+_ATPase"/>
</dbReference>
<evidence type="ECO:0000256" key="2">
    <source>
        <dbReference type="ARBA" id="ARBA00022741"/>
    </source>
</evidence>
<comment type="similarity">
    <text evidence="1">Belongs to the SIMIBI class G3E GTPase family. ArgK/MeaB subfamily.</text>
</comment>
<name>A0A6J7RS81_9ZZZZ</name>
<dbReference type="PANTHER" id="PTHR43087">
    <property type="entry name" value="LYSINE/ARGININE/ORNITHINE TRANSPORT SYSTEM KINASE"/>
    <property type="match status" value="1"/>
</dbReference>
<reference evidence="8" key="1">
    <citation type="submission" date="2020-05" db="EMBL/GenBank/DDBJ databases">
        <authorList>
            <person name="Chiriac C."/>
            <person name="Salcher M."/>
            <person name="Ghai R."/>
            <person name="Kavagutti S V."/>
        </authorList>
    </citation>
    <scope>NUCLEOTIDE SEQUENCE</scope>
</reference>
<dbReference type="PANTHER" id="PTHR43087:SF1">
    <property type="entry name" value="LAO_AO TRANSPORT SYSTEM ATPASE"/>
    <property type="match status" value="1"/>
</dbReference>
<dbReference type="GO" id="GO:0005525">
    <property type="term" value="F:GTP binding"/>
    <property type="evidence" value="ECO:0007669"/>
    <property type="project" value="UniProtKB-KW"/>
</dbReference>
<evidence type="ECO:0000256" key="4">
    <source>
        <dbReference type="ARBA" id="ARBA00023134"/>
    </source>
</evidence>
<keyword evidence="3" id="KW-0378">Hydrolase</keyword>
<evidence type="ECO:0000259" key="6">
    <source>
        <dbReference type="SMART" id="SM00382"/>
    </source>
</evidence>
<evidence type="ECO:0000313" key="7">
    <source>
        <dbReference type="EMBL" id="CAB4961184.1"/>
    </source>
</evidence>
<evidence type="ECO:0000256" key="5">
    <source>
        <dbReference type="ARBA" id="ARBA00023186"/>
    </source>
</evidence>
<feature type="domain" description="AAA+ ATPase" evidence="6">
    <location>
        <begin position="47"/>
        <end position="191"/>
    </location>
</feature>
<dbReference type="SMART" id="SM00382">
    <property type="entry name" value="AAA"/>
    <property type="match status" value="1"/>
</dbReference>
<dbReference type="Gene3D" id="3.40.50.300">
    <property type="entry name" value="P-loop containing nucleotide triphosphate hydrolases"/>
    <property type="match status" value="1"/>
</dbReference>
<dbReference type="SUPFAM" id="SSF52540">
    <property type="entry name" value="P-loop containing nucleoside triphosphate hydrolases"/>
    <property type="match status" value="1"/>
</dbReference>
<dbReference type="GO" id="GO:0003924">
    <property type="term" value="F:GTPase activity"/>
    <property type="evidence" value="ECO:0007669"/>
    <property type="project" value="InterPro"/>
</dbReference>
<keyword evidence="5" id="KW-0143">Chaperone</keyword>
<proteinExistence type="inferred from homology"/>
<dbReference type="EMBL" id="CAFBND010000159">
    <property type="protein sequence ID" value="CAB4961184.1"/>
    <property type="molecule type" value="Genomic_DNA"/>
</dbReference>
<dbReference type="EMBL" id="CAFBPU010000018">
    <property type="protein sequence ID" value="CAB5031751.1"/>
    <property type="molecule type" value="Genomic_DNA"/>
</dbReference>
<evidence type="ECO:0000313" key="8">
    <source>
        <dbReference type="EMBL" id="CAB5031751.1"/>
    </source>
</evidence>
<keyword evidence="4" id="KW-0342">GTP-binding</keyword>
<dbReference type="AlphaFoldDB" id="A0A6J7RS81"/>
<dbReference type="InterPro" id="IPR052040">
    <property type="entry name" value="GTPase/Isobutyryl-CoA_mutase"/>
</dbReference>
<evidence type="ECO:0000256" key="3">
    <source>
        <dbReference type="ARBA" id="ARBA00022801"/>
    </source>
</evidence>